<protein>
    <submittedName>
        <fullName evidence="8">Ethylbenzene dehydrogenase-related protein</fullName>
    </submittedName>
</protein>
<dbReference type="InterPro" id="IPR019020">
    <property type="entry name" value="Cyt-c552/DMSO_Rdtase_haem-bd"/>
</dbReference>
<comment type="caution">
    <text evidence="8">The sequence shown here is derived from an EMBL/GenBank/DDBJ whole genome shotgun (WGS) entry which is preliminary data.</text>
</comment>
<dbReference type="CDD" id="cd09625">
    <property type="entry name" value="DOMON_like_cytochrome"/>
    <property type="match status" value="1"/>
</dbReference>
<keyword evidence="2" id="KW-0349">Heme</keyword>
<feature type="transmembrane region" description="Helical" evidence="6">
    <location>
        <begin position="119"/>
        <end position="136"/>
    </location>
</feature>
<keyword evidence="3" id="KW-0479">Metal-binding</keyword>
<evidence type="ECO:0000256" key="4">
    <source>
        <dbReference type="ARBA" id="ARBA00022982"/>
    </source>
</evidence>
<dbReference type="RefSeq" id="WP_377121202.1">
    <property type="nucleotide sequence ID" value="NZ_JBHRSD010000010.1"/>
</dbReference>
<accession>A0ABV7CGG7</accession>
<dbReference type="Pfam" id="PF09459">
    <property type="entry name" value="EB_dh"/>
    <property type="match status" value="1"/>
</dbReference>
<dbReference type="SMART" id="SM00887">
    <property type="entry name" value="EB_dh"/>
    <property type="match status" value="1"/>
</dbReference>
<keyword evidence="6" id="KW-0812">Transmembrane</keyword>
<dbReference type="EMBL" id="JBHRSD010000010">
    <property type="protein sequence ID" value="MFC3031699.1"/>
    <property type="molecule type" value="Genomic_DNA"/>
</dbReference>
<name>A0ABV7CGG7_9GAMM</name>
<keyword evidence="6" id="KW-0472">Membrane</keyword>
<dbReference type="Gene3D" id="2.60.40.1190">
    <property type="match status" value="1"/>
</dbReference>
<dbReference type="SUPFAM" id="SSF81342">
    <property type="entry name" value="Transmembrane di-heme cytochromes"/>
    <property type="match status" value="1"/>
</dbReference>
<evidence type="ECO:0000256" key="6">
    <source>
        <dbReference type="SAM" id="Phobius"/>
    </source>
</evidence>
<evidence type="ECO:0000256" key="1">
    <source>
        <dbReference type="ARBA" id="ARBA00022448"/>
    </source>
</evidence>
<feature type="transmembrane region" description="Helical" evidence="6">
    <location>
        <begin position="89"/>
        <end position="107"/>
    </location>
</feature>
<reference evidence="9" key="1">
    <citation type="journal article" date="2019" name="Int. J. Syst. Evol. Microbiol.">
        <title>The Global Catalogue of Microorganisms (GCM) 10K type strain sequencing project: providing services to taxonomists for standard genome sequencing and annotation.</title>
        <authorList>
            <consortium name="The Broad Institute Genomics Platform"/>
            <consortium name="The Broad Institute Genome Sequencing Center for Infectious Disease"/>
            <person name="Wu L."/>
            <person name="Ma J."/>
        </authorList>
    </citation>
    <scope>NUCLEOTIDE SEQUENCE [LARGE SCALE GENOMIC DNA]</scope>
    <source>
        <strain evidence="9">KCTC 42730</strain>
    </source>
</reference>
<keyword evidence="6" id="KW-1133">Transmembrane helix</keyword>
<keyword evidence="5" id="KW-0408">Iron</keyword>
<sequence>MQHRFFVFLHTLVLVAVVGALATGLRLSTISRDTWLWLDGLLPAGRVHIWHAFFAVLLLIATLGYVFYRFRTVSSRRKKSLRYHTLVQYGGYAVLLILIVTGVLQTLDYRLPHAALHYYAALGLILYLVLHAYVYFLQWGKALLARIWVPTGQIKLLFALGSVACVSFVTTLWLNHDLVRPLSVAKLDPLTAIDIDGKADEAFWQTAPQVDIVTRAGANFTDGSTPVSVKAVSNGSESYFLFRWHDSTQSLTHLPLVKTAEGWKVTENGFYRFDERSHYEDKFAVMLSPSCQLGGDGTAFLGRQPLAYKPANWHGKGYHAALDGVTRDLWHWKAIRTNDMFLADDNYFAAPVAPRTGERRYTAGYQTDGKESGAYVMNWQWYRNTTVVPKRVPLESTTAQTDSVLPWFGAKPYQAREDHYPLGSQLPSVLYRSNRFEGDRADVRARAQWHDGVWTLEMARKNHTGSSHDVALDSGVCMWVAAFDGAQIAHTHHQMALQLNYPASISTKEVL</sequence>
<organism evidence="8 9">
    <name type="scientific">Pseudoalteromonas fenneropenaei</name>
    <dbReference type="NCBI Taxonomy" id="1737459"/>
    <lineage>
        <taxon>Bacteria</taxon>
        <taxon>Pseudomonadati</taxon>
        <taxon>Pseudomonadota</taxon>
        <taxon>Gammaproteobacteria</taxon>
        <taxon>Alteromonadales</taxon>
        <taxon>Pseudoalteromonadaceae</taxon>
        <taxon>Pseudoalteromonas</taxon>
    </lineage>
</organism>
<keyword evidence="1" id="KW-0813">Transport</keyword>
<feature type="transmembrane region" description="Helical" evidence="6">
    <location>
        <begin position="48"/>
        <end position="68"/>
    </location>
</feature>
<evidence type="ECO:0000259" key="7">
    <source>
        <dbReference type="SMART" id="SM00887"/>
    </source>
</evidence>
<keyword evidence="4" id="KW-0249">Electron transport</keyword>
<dbReference type="InterPro" id="IPR016174">
    <property type="entry name" value="Di-haem_cyt_TM"/>
</dbReference>
<keyword evidence="9" id="KW-1185">Reference proteome</keyword>
<evidence type="ECO:0000313" key="9">
    <source>
        <dbReference type="Proteomes" id="UP001595453"/>
    </source>
</evidence>
<evidence type="ECO:0000256" key="5">
    <source>
        <dbReference type="ARBA" id="ARBA00023004"/>
    </source>
</evidence>
<proteinExistence type="predicted"/>
<gene>
    <name evidence="8" type="ORF">ACFOEE_04100</name>
</gene>
<evidence type="ECO:0000256" key="3">
    <source>
        <dbReference type="ARBA" id="ARBA00022723"/>
    </source>
</evidence>
<feature type="domain" description="Cytochrome c-552/DMSO reductase-like haem-binding" evidence="7">
    <location>
        <begin position="201"/>
        <end position="495"/>
    </location>
</feature>
<feature type="transmembrane region" description="Helical" evidence="6">
    <location>
        <begin position="156"/>
        <end position="174"/>
    </location>
</feature>
<evidence type="ECO:0000256" key="2">
    <source>
        <dbReference type="ARBA" id="ARBA00022617"/>
    </source>
</evidence>
<evidence type="ECO:0000313" key="8">
    <source>
        <dbReference type="EMBL" id="MFC3031699.1"/>
    </source>
</evidence>
<dbReference type="Proteomes" id="UP001595453">
    <property type="component" value="Unassembled WGS sequence"/>
</dbReference>